<comment type="caution">
    <text evidence="3">The sequence shown here is derived from an EMBL/GenBank/DDBJ whole genome shotgun (WGS) entry which is preliminary data.</text>
</comment>
<evidence type="ECO:0000313" key="3">
    <source>
        <dbReference type="EMBL" id="NMM43921.1"/>
    </source>
</evidence>
<evidence type="ECO:0008006" key="5">
    <source>
        <dbReference type="Google" id="ProtNLM"/>
    </source>
</evidence>
<evidence type="ECO:0000313" key="4">
    <source>
        <dbReference type="Proteomes" id="UP000539372"/>
    </source>
</evidence>
<dbReference type="AlphaFoldDB" id="A0A7Y0DZW5"/>
<evidence type="ECO:0000256" key="2">
    <source>
        <dbReference type="SAM" id="SignalP"/>
    </source>
</evidence>
<feature type="chain" id="PRO_5030536278" description="Secreted protein" evidence="2">
    <location>
        <begin position="28"/>
        <end position="711"/>
    </location>
</feature>
<name>A0A7Y0DZW5_9PROT</name>
<dbReference type="EMBL" id="JABBNT010000002">
    <property type="protein sequence ID" value="NMM43921.1"/>
    <property type="molecule type" value="Genomic_DNA"/>
</dbReference>
<feature type="signal peptide" evidence="2">
    <location>
        <begin position="1"/>
        <end position="27"/>
    </location>
</feature>
<organism evidence="3 4">
    <name type="scientific">Pacificispira spongiicola</name>
    <dbReference type="NCBI Taxonomy" id="2729598"/>
    <lineage>
        <taxon>Bacteria</taxon>
        <taxon>Pseudomonadati</taxon>
        <taxon>Pseudomonadota</taxon>
        <taxon>Alphaproteobacteria</taxon>
        <taxon>Rhodospirillales</taxon>
        <taxon>Rhodospirillaceae</taxon>
        <taxon>Pacificispira</taxon>
    </lineage>
</organism>
<reference evidence="3 4" key="1">
    <citation type="submission" date="2020-04" db="EMBL/GenBank/DDBJ databases">
        <title>Rhodospirillaceae bacterium KN72 isolated from deep sea.</title>
        <authorList>
            <person name="Zhang D.-C."/>
        </authorList>
    </citation>
    <scope>NUCLEOTIDE SEQUENCE [LARGE SCALE GENOMIC DNA]</scope>
    <source>
        <strain evidence="3 4">KN72</strain>
    </source>
</reference>
<keyword evidence="2" id="KW-0732">Signal</keyword>
<gene>
    <name evidence="3" type="ORF">HH303_05505</name>
</gene>
<sequence length="711" mass="76310">MMKRHLMAAVLAGFILPAPALSVPVLAQTTSSEPAETTGTSEDSLTQLVDIVARSPAVVPLASGEPVAVDLSLVSVPGAEPGLATGVTAKGFARYVDVDGRKIGQVVLTGVAKGAKQEALTPEKFAAQFDLEDAALNTQSVTIKGDGPELVAALRRLAEPDGAPSEEESQQIVQAEDNGAREVGGSGTQNDQAGSYKTPEAVTVTQSADPIETSMITTEGCFIDVDLDAELAKVQNKRLTLTDGVVSSETECSDSGVSYPIKRSYASCAYNEDLEARKATAQYQPYYVDGGGNRQDVGDDCLADEDLVFDIVAAACKIEVDVTAETATPQERLVYVNHTNKEVEARGCAASESEAPVDLVKSTTVCGIRHDWDAGESVQQAAWTYELDGIQYQHGGCADIETVYPHQSVYVDGSGKSLCSPVTDAGGEPIAAQKKIRITVDEVPAFITDCTPDADKTVTRTEEGCASPALWRHDVAGGWSYPKDRYYFTEDGKQVRVTECQESVVLAAVPHQHETNGWQNHDDQLYALPLSTVYIEPASGRYDITTATVLNGAVQQPYVFQNSVTEWNGQSEYAGCDALRLTTVYEIHERPDGTDYKKPIGDGVPYSEDACSSVVQTPTWRYVDGSQYSQSGGCSYGYSNQVIYRVYRGERVLQRDDGQAIVQVSNSSHTIIYQAAGCSPNPNLVTRDGFSADGSVYFGSSTTEWNQAEGW</sequence>
<protein>
    <recommendedName>
        <fullName evidence="5">Secreted protein</fullName>
    </recommendedName>
</protein>
<dbReference type="Proteomes" id="UP000539372">
    <property type="component" value="Unassembled WGS sequence"/>
</dbReference>
<evidence type="ECO:0000256" key="1">
    <source>
        <dbReference type="SAM" id="MobiDB-lite"/>
    </source>
</evidence>
<keyword evidence="4" id="KW-1185">Reference proteome</keyword>
<proteinExistence type="predicted"/>
<accession>A0A7Y0DZW5</accession>
<feature type="region of interest" description="Disordered" evidence="1">
    <location>
        <begin position="160"/>
        <end position="198"/>
    </location>
</feature>